<evidence type="ECO:0000313" key="2">
    <source>
        <dbReference type="Proteomes" id="UP000176260"/>
    </source>
</evidence>
<comment type="caution">
    <text evidence="1">The sequence shown here is derived from an EMBL/GenBank/DDBJ whole genome shotgun (WGS) entry which is preliminary data.</text>
</comment>
<dbReference type="AlphaFoldDB" id="A0A1G1XM05"/>
<sequence>MVQVASFLAHSVTSNRQEIRKAKFDSLDKAQEILDHHQSELVPEADDITSIKYFIELSDLRPLPELDIDQAQVDAWNEVLEKIFESLENQQSWDQLFTITYQLRGEAAIFEAFGIK</sequence>
<accession>A0A1G1XM05</accession>
<proteinExistence type="predicted"/>
<dbReference type="Proteomes" id="UP000176260">
    <property type="component" value="Unassembled WGS sequence"/>
</dbReference>
<gene>
    <name evidence="1" type="ORF">A2Y67_00685</name>
</gene>
<dbReference type="EMBL" id="MHIA01000033">
    <property type="protein sequence ID" value="OGY41113.1"/>
    <property type="molecule type" value="Genomic_DNA"/>
</dbReference>
<protein>
    <submittedName>
        <fullName evidence="1">Uncharacterized protein</fullName>
    </submittedName>
</protein>
<reference evidence="1 2" key="1">
    <citation type="journal article" date="2016" name="Nat. Commun.">
        <title>Thousands of microbial genomes shed light on interconnected biogeochemical processes in an aquifer system.</title>
        <authorList>
            <person name="Anantharaman K."/>
            <person name="Brown C.T."/>
            <person name="Hug L.A."/>
            <person name="Sharon I."/>
            <person name="Castelle C.J."/>
            <person name="Probst A.J."/>
            <person name="Thomas B.C."/>
            <person name="Singh A."/>
            <person name="Wilkins M.J."/>
            <person name="Karaoz U."/>
            <person name="Brodie E.L."/>
            <person name="Williams K.H."/>
            <person name="Hubbard S.S."/>
            <person name="Banfield J.F."/>
        </authorList>
    </citation>
    <scope>NUCLEOTIDE SEQUENCE [LARGE SCALE GENOMIC DNA]</scope>
</reference>
<organism evidence="1 2">
    <name type="scientific">Candidatus Buchananbacteria bacterium RBG_13_39_9</name>
    <dbReference type="NCBI Taxonomy" id="1797531"/>
    <lineage>
        <taxon>Bacteria</taxon>
        <taxon>Candidatus Buchananiibacteriota</taxon>
    </lineage>
</organism>
<evidence type="ECO:0000313" key="1">
    <source>
        <dbReference type="EMBL" id="OGY41113.1"/>
    </source>
</evidence>
<name>A0A1G1XM05_9BACT</name>